<dbReference type="OrthoDB" id="9801056at2"/>
<evidence type="ECO:0000313" key="3">
    <source>
        <dbReference type="Proteomes" id="UP000186736"/>
    </source>
</evidence>
<dbReference type="InterPro" id="IPR036291">
    <property type="entry name" value="NAD(P)-bd_dom_sf"/>
</dbReference>
<dbReference type="SUPFAM" id="SSF51735">
    <property type="entry name" value="NAD(P)-binding Rossmann-fold domains"/>
    <property type="match status" value="1"/>
</dbReference>
<dbReference type="InterPro" id="IPR001509">
    <property type="entry name" value="Epimerase_deHydtase"/>
</dbReference>
<evidence type="ECO:0000313" key="2">
    <source>
        <dbReference type="EMBL" id="OLS62084.1"/>
    </source>
</evidence>
<gene>
    <name evidence="2" type="ORF">PSEMO_29860</name>
</gene>
<organism evidence="2 3">
    <name type="scientific">Pseudomonas putida</name>
    <name type="common">Arthrobacter siderocapsulatus</name>
    <dbReference type="NCBI Taxonomy" id="303"/>
    <lineage>
        <taxon>Bacteria</taxon>
        <taxon>Pseudomonadati</taxon>
        <taxon>Pseudomonadota</taxon>
        <taxon>Gammaproteobacteria</taxon>
        <taxon>Pseudomonadales</taxon>
        <taxon>Pseudomonadaceae</taxon>
        <taxon>Pseudomonas</taxon>
    </lineage>
</organism>
<dbReference type="AlphaFoldDB" id="A0A1Q9R3W5"/>
<comment type="caution">
    <text evidence="2">The sequence shown here is derived from an EMBL/GenBank/DDBJ whole genome shotgun (WGS) entry which is preliminary data.</text>
</comment>
<dbReference type="Pfam" id="PF01370">
    <property type="entry name" value="Epimerase"/>
    <property type="match status" value="1"/>
</dbReference>
<sequence length="322" mass="34903">MNVSMTGGSGFIGKLLCKALVSRGDVVTLLSRKGRVEQDVAVVVGDLTEDSASLDSFVANCDVLYHCAGEIANTALMHRLHVKGTTSLLAAVQRRIKRTGIPVHWVQLSSTGAYGRQADLAQIDESFDPAPVGEYEVTKTIADELVVALAAIEPLFTFTIVRPTVVIGQSMPNQSFFQLARMVGKGWFFYIGKAASNVSTYVHVNDVVSALIACGNDSRAAGHTFIIANDCAQKDVIDAFAQFTGRKKPSLQIPESVLRFLMRIIPSSVRLPLTPQRVDALVKKGGYANRHIREVLGFRFEYPIPESVPDVLRGNVLPGSSD</sequence>
<dbReference type="Proteomes" id="UP000186736">
    <property type="component" value="Unassembled WGS sequence"/>
</dbReference>
<feature type="domain" description="NAD-dependent epimerase/dehydratase" evidence="1">
    <location>
        <begin position="5"/>
        <end position="227"/>
    </location>
</feature>
<dbReference type="InterPro" id="IPR050177">
    <property type="entry name" value="Lipid_A_modif_metabolic_enz"/>
</dbReference>
<evidence type="ECO:0000259" key="1">
    <source>
        <dbReference type="Pfam" id="PF01370"/>
    </source>
</evidence>
<dbReference type="EMBL" id="MKZO01000025">
    <property type="protein sequence ID" value="OLS62084.1"/>
    <property type="molecule type" value="Genomic_DNA"/>
</dbReference>
<dbReference type="Gene3D" id="3.40.50.720">
    <property type="entry name" value="NAD(P)-binding Rossmann-like Domain"/>
    <property type="match status" value="1"/>
</dbReference>
<name>A0A1Q9R3W5_PSEPU</name>
<proteinExistence type="predicted"/>
<protein>
    <recommendedName>
        <fullName evidence="1">NAD-dependent epimerase/dehydratase domain-containing protein</fullName>
    </recommendedName>
</protein>
<accession>A0A1Q9R3W5</accession>
<dbReference type="RefSeq" id="WP_075803808.1">
    <property type="nucleotide sequence ID" value="NZ_MKZO01000025.1"/>
</dbReference>
<dbReference type="PANTHER" id="PTHR43245">
    <property type="entry name" value="BIFUNCTIONAL POLYMYXIN RESISTANCE PROTEIN ARNA"/>
    <property type="match status" value="1"/>
</dbReference>
<reference evidence="2 3" key="1">
    <citation type="submission" date="2016-10" db="EMBL/GenBank/DDBJ databases">
        <title>Genome Sequence of Pseudomonas putida GM4FR.</title>
        <authorList>
            <person name="Poehlein A."/>
            <person name="Wemheuer F."/>
            <person name="Hollensteiner J."/>
            <person name="Wemheuer B."/>
        </authorList>
    </citation>
    <scope>NUCLEOTIDE SEQUENCE [LARGE SCALE GENOMIC DNA]</scope>
    <source>
        <strain evidence="2 3">GM4FR</strain>
    </source>
</reference>